<organism evidence="1 2">
    <name type="scientific">Streptococcus gallinaceus</name>
    <dbReference type="NCBI Taxonomy" id="165758"/>
    <lineage>
        <taxon>Bacteria</taxon>
        <taxon>Bacillati</taxon>
        <taxon>Bacillota</taxon>
        <taxon>Bacilli</taxon>
        <taxon>Lactobacillales</taxon>
        <taxon>Streptococcaceae</taxon>
        <taxon>Streptococcus</taxon>
    </lineage>
</organism>
<accession>A0ABV2JKS8</accession>
<dbReference type="Gene3D" id="2.60.120.10">
    <property type="entry name" value="Jelly Rolls"/>
    <property type="match status" value="1"/>
</dbReference>
<comment type="caution">
    <text evidence="1">The sequence shown here is derived from an EMBL/GenBank/DDBJ whole genome shotgun (WGS) entry which is preliminary data.</text>
</comment>
<dbReference type="CDD" id="cd02228">
    <property type="entry name" value="cupin_EutQ"/>
    <property type="match status" value="1"/>
</dbReference>
<dbReference type="InterPro" id="IPR011051">
    <property type="entry name" value="RmlC_Cupin_sf"/>
</dbReference>
<dbReference type="RefSeq" id="WP_253364091.1">
    <property type="nucleotide sequence ID" value="NZ_JALJXU010000003.1"/>
</dbReference>
<protein>
    <submittedName>
        <fullName evidence="1">Ethanolamine utilization protein EutQ</fullName>
    </submittedName>
</protein>
<dbReference type="PANTHER" id="PTHR36169">
    <property type="entry name" value="ETHANOLAMINE UTILIZATION PROTEIN EUTQ"/>
    <property type="match status" value="1"/>
</dbReference>
<reference evidence="1 2" key="1">
    <citation type="submission" date="2024-06" db="EMBL/GenBank/DDBJ databases">
        <title>Genomic Encyclopedia of Type Strains, Phase IV (KMG-IV): sequencing the most valuable type-strain genomes for metagenomic binning, comparative biology and taxonomic classification.</title>
        <authorList>
            <person name="Goeker M."/>
        </authorList>
    </citation>
    <scope>NUCLEOTIDE SEQUENCE [LARGE SCALE GENOMIC DNA]</scope>
    <source>
        <strain evidence="1 2">DSM 15349</strain>
    </source>
</reference>
<evidence type="ECO:0000313" key="2">
    <source>
        <dbReference type="Proteomes" id="UP001549055"/>
    </source>
</evidence>
<sequence>MAKLITAKDVLDCHQAGKTTCYLEPGTIVTPAARDEAKKHGICFEEGREVSCSAQVSTEKGLDGITSDELLTLLKKMLLAGDTEPTKEIPPYRCVSHANGLKVVKGGTVRMDDFDTGTPGAKVGFQELVSQNESKMSAGFLTINHSSFAWKLPYEEIDYVISGTVSIEIDGQTYVGRAGDVLFVPSGSDVVWGSPDNAKIFYTTYPSNWADLM</sequence>
<dbReference type="InterPro" id="IPR010424">
    <property type="entry name" value="EutQ"/>
</dbReference>
<proteinExistence type="predicted"/>
<dbReference type="PANTHER" id="PTHR36169:SF1">
    <property type="entry name" value="ACETATE KINASE EUTQ"/>
    <property type="match status" value="1"/>
</dbReference>
<gene>
    <name evidence="1" type="ORF">ABID27_001159</name>
</gene>
<keyword evidence="2" id="KW-1185">Reference proteome</keyword>
<dbReference type="InterPro" id="IPR014710">
    <property type="entry name" value="RmlC-like_jellyroll"/>
</dbReference>
<name>A0ABV2JKS8_9STRE</name>
<dbReference type="Proteomes" id="UP001549055">
    <property type="component" value="Unassembled WGS sequence"/>
</dbReference>
<evidence type="ECO:0000313" key="1">
    <source>
        <dbReference type="EMBL" id="MET3644535.1"/>
    </source>
</evidence>
<dbReference type="EMBL" id="JBEPMK010000003">
    <property type="protein sequence ID" value="MET3644535.1"/>
    <property type="molecule type" value="Genomic_DNA"/>
</dbReference>
<dbReference type="SUPFAM" id="SSF51182">
    <property type="entry name" value="RmlC-like cupins"/>
    <property type="match status" value="1"/>
</dbReference>
<dbReference type="Pfam" id="PF06249">
    <property type="entry name" value="EutQ"/>
    <property type="match status" value="1"/>
</dbReference>